<dbReference type="EMBL" id="PDCK01000039">
    <property type="protein sequence ID" value="PRQ57600.1"/>
    <property type="molecule type" value="Genomic_DNA"/>
</dbReference>
<sequence length="111" mass="12723">MAAHRSLLLLLPLLASLLLRNAAANTILLRLIHHFSDEAKALKASRSTGDAKWLGRWPWRNSMDYYHLLVNTDFHRQKMKLAAIAFFRHHQFQFLFPSEGSNTASFGNDFG</sequence>
<dbReference type="OMA" id="IAFFRHH"/>
<comment type="caution">
    <text evidence="2">The sequence shown here is derived from an EMBL/GenBank/DDBJ whole genome shotgun (WGS) entry which is preliminary data.</text>
</comment>
<evidence type="ECO:0000313" key="2">
    <source>
        <dbReference type="EMBL" id="PRQ57600.1"/>
    </source>
</evidence>
<accession>A0A2P6SFZ4</accession>
<evidence type="ECO:0000313" key="3">
    <source>
        <dbReference type="Proteomes" id="UP000238479"/>
    </source>
</evidence>
<dbReference type="AlphaFoldDB" id="A0A2P6SFZ4"/>
<dbReference type="STRING" id="74649.A0A2P6SFZ4"/>
<name>A0A2P6SFZ4_ROSCH</name>
<evidence type="ECO:0000256" key="1">
    <source>
        <dbReference type="SAM" id="SignalP"/>
    </source>
</evidence>
<dbReference type="Proteomes" id="UP000238479">
    <property type="component" value="Chromosome 1"/>
</dbReference>
<proteinExistence type="predicted"/>
<gene>
    <name evidence="2" type="ORF">RchiOBHm_Chr1g0350111</name>
</gene>
<feature type="chain" id="PRO_5015175147" evidence="1">
    <location>
        <begin position="25"/>
        <end position="111"/>
    </location>
</feature>
<keyword evidence="3" id="KW-1185">Reference proteome</keyword>
<protein>
    <submittedName>
        <fullName evidence="2">Putative aspartic peptidase A1 family</fullName>
    </submittedName>
</protein>
<keyword evidence="1" id="KW-0732">Signal</keyword>
<dbReference type="Gramene" id="PRQ57600">
    <property type="protein sequence ID" value="PRQ57600"/>
    <property type="gene ID" value="RchiOBHm_Chr1g0350111"/>
</dbReference>
<feature type="signal peptide" evidence="1">
    <location>
        <begin position="1"/>
        <end position="24"/>
    </location>
</feature>
<organism evidence="2 3">
    <name type="scientific">Rosa chinensis</name>
    <name type="common">China rose</name>
    <dbReference type="NCBI Taxonomy" id="74649"/>
    <lineage>
        <taxon>Eukaryota</taxon>
        <taxon>Viridiplantae</taxon>
        <taxon>Streptophyta</taxon>
        <taxon>Embryophyta</taxon>
        <taxon>Tracheophyta</taxon>
        <taxon>Spermatophyta</taxon>
        <taxon>Magnoliopsida</taxon>
        <taxon>eudicotyledons</taxon>
        <taxon>Gunneridae</taxon>
        <taxon>Pentapetalae</taxon>
        <taxon>rosids</taxon>
        <taxon>fabids</taxon>
        <taxon>Rosales</taxon>
        <taxon>Rosaceae</taxon>
        <taxon>Rosoideae</taxon>
        <taxon>Rosoideae incertae sedis</taxon>
        <taxon>Rosa</taxon>
    </lineage>
</organism>
<reference evidence="2 3" key="1">
    <citation type="journal article" date="2018" name="Nat. Genet.">
        <title>The Rosa genome provides new insights in the design of modern roses.</title>
        <authorList>
            <person name="Bendahmane M."/>
        </authorList>
    </citation>
    <scope>NUCLEOTIDE SEQUENCE [LARGE SCALE GENOMIC DNA]</scope>
    <source>
        <strain evidence="3">cv. Old Blush</strain>
    </source>
</reference>